<gene>
    <name evidence="3" type="ORF">CFP56_019147</name>
</gene>
<dbReference type="InterPro" id="IPR012337">
    <property type="entry name" value="RNaseH-like_sf"/>
</dbReference>
<dbReference type="Gene3D" id="3.30.420.10">
    <property type="entry name" value="Ribonuclease H-like superfamily/Ribonuclease H"/>
    <property type="match status" value="1"/>
</dbReference>
<reference evidence="3" key="2">
    <citation type="journal article" date="2018" name="Sci. Data">
        <title>The draft genome sequence of cork oak.</title>
        <authorList>
            <person name="Ramos A.M."/>
            <person name="Usie A."/>
            <person name="Barbosa P."/>
            <person name="Barros P.M."/>
            <person name="Capote T."/>
            <person name="Chaves I."/>
            <person name="Simoes F."/>
            <person name="Abreu I."/>
            <person name="Carrasquinho I."/>
            <person name="Faro C."/>
            <person name="Guimaraes J.B."/>
            <person name="Mendonca D."/>
            <person name="Nobrega F."/>
            <person name="Rodrigues L."/>
            <person name="Saibo N.J.M."/>
            <person name="Varela M.C."/>
            <person name="Egas C."/>
            <person name="Matos J."/>
            <person name="Miguel C.M."/>
            <person name="Oliveira M.M."/>
            <person name="Ricardo C.P."/>
            <person name="Goncalves S."/>
        </authorList>
    </citation>
    <scope>NUCLEOTIDE SEQUENCE [LARGE SCALE GENOMIC DNA]</scope>
    <source>
        <strain evidence="3">HL8</strain>
    </source>
</reference>
<feature type="domain" description="RNase H type-1" evidence="2">
    <location>
        <begin position="34"/>
        <end position="109"/>
    </location>
</feature>
<name>A0AAW0M055_QUESU</name>
<sequence length="121" mass="13276">MIEEHKDVNSLKAKQKVNKKQQWEPPPVGFYTINVDGAIPSTNGQSGVGLLIRDWNRRVIAAVSMPLPGRYSVEETEAIAVEQGLVLAKELGLEKIIVEGDSLLTIQAVETMVVGGGWPYY</sequence>
<dbReference type="GO" id="GO:0003676">
    <property type="term" value="F:nucleic acid binding"/>
    <property type="evidence" value="ECO:0007669"/>
    <property type="project" value="InterPro"/>
</dbReference>
<organism evidence="3">
    <name type="scientific">Quercus suber</name>
    <name type="common">Cork oak</name>
    <dbReference type="NCBI Taxonomy" id="58331"/>
    <lineage>
        <taxon>Eukaryota</taxon>
        <taxon>Viridiplantae</taxon>
        <taxon>Streptophyta</taxon>
        <taxon>Embryophyta</taxon>
        <taxon>Tracheophyta</taxon>
        <taxon>Spermatophyta</taxon>
        <taxon>Magnoliopsida</taxon>
        <taxon>eudicotyledons</taxon>
        <taxon>Gunneridae</taxon>
        <taxon>Pentapetalae</taxon>
        <taxon>rosids</taxon>
        <taxon>fabids</taxon>
        <taxon>Fagales</taxon>
        <taxon>Fagaceae</taxon>
        <taxon>Quercus</taxon>
    </lineage>
</organism>
<dbReference type="SUPFAM" id="SSF53098">
    <property type="entry name" value="Ribonuclease H-like"/>
    <property type="match status" value="1"/>
</dbReference>
<dbReference type="CDD" id="cd06222">
    <property type="entry name" value="RNase_H_like"/>
    <property type="match status" value="1"/>
</dbReference>
<proteinExistence type="predicted"/>
<evidence type="ECO:0000256" key="1">
    <source>
        <dbReference type="SAM" id="MobiDB-lite"/>
    </source>
</evidence>
<comment type="caution">
    <text evidence="3">The sequence shown here is derived from an EMBL/GenBank/DDBJ whole genome shotgun (WGS) entry which is preliminary data.</text>
</comment>
<accession>A0AAW0M055</accession>
<dbReference type="EMBL" id="PKMF04000029">
    <property type="protein sequence ID" value="KAK7857205.1"/>
    <property type="molecule type" value="Genomic_DNA"/>
</dbReference>
<dbReference type="PANTHER" id="PTHR47723:SF19">
    <property type="entry name" value="POLYNUCLEOTIDYL TRANSFERASE, RIBONUCLEASE H-LIKE SUPERFAMILY PROTEIN"/>
    <property type="match status" value="1"/>
</dbReference>
<reference evidence="3" key="3">
    <citation type="submission" date="2023-07" db="EMBL/GenBank/DDBJ databases">
        <title>An improved reference 1 genome and first organelle genomes of Quercus suber.</title>
        <authorList>
            <consortium name="Genosuber Consortium"/>
            <person name="Usie A."/>
            <person name="Serra O."/>
            <person name="Barros P."/>
        </authorList>
    </citation>
    <scope>NUCLEOTIDE SEQUENCE</scope>
    <source>
        <strain evidence="3">HL8</strain>
        <tissue evidence="3">Leaves</tissue>
    </source>
</reference>
<dbReference type="GO" id="GO:0004523">
    <property type="term" value="F:RNA-DNA hybrid ribonuclease activity"/>
    <property type="evidence" value="ECO:0007669"/>
    <property type="project" value="InterPro"/>
</dbReference>
<feature type="region of interest" description="Disordered" evidence="1">
    <location>
        <begin position="1"/>
        <end position="21"/>
    </location>
</feature>
<dbReference type="Gramene" id="rna-CFP56_71563">
    <property type="protein sequence ID" value="cds-POE67095.1"/>
    <property type="gene ID" value="gene-CFP56_71563"/>
</dbReference>
<evidence type="ECO:0000259" key="2">
    <source>
        <dbReference type="Pfam" id="PF13456"/>
    </source>
</evidence>
<evidence type="ECO:0000313" key="3">
    <source>
        <dbReference type="EMBL" id="KAK7857205.1"/>
    </source>
</evidence>
<dbReference type="InterPro" id="IPR036397">
    <property type="entry name" value="RNaseH_sf"/>
</dbReference>
<dbReference type="Pfam" id="PF13456">
    <property type="entry name" value="RVT_3"/>
    <property type="match status" value="1"/>
</dbReference>
<dbReference type="InterPro" id="IPR002156">
    <property type="entry name" value="RNaseH_domain"/>
</dbReference>
<dbReference type="InterPro" id="IPR044730">
    <property type="entry name" value="RNase_H-like_dom_plant"/>
</dbReference>
<dbReference type="InterPro" id="IPR053151">
    <property type="entry name" value="RNase_H-like"/>
</dbReference>
<protein>
    <recommendedName>
        <fullName evidence="2">RNase H type-1 domain-containing protein</fullName>
    </recommendedName>
</protein>
<dbReference type="PANTHER" id="PTHR47723">
    <property type="entry name" value="OS05G0353850 PROTEIN"/>
    <property type="match status" value="1"/>
</dbReference>
<dbReference type="AlphaFoldDB" id="A0AAW0M055"/>
<reference evidence="3" key="1">
    <citation type="submission" date="2017-12" db="EMBL/GenBank/DDBJ databases">
        <authorList>
            <person name="Barbosa P."/>
            <person name="Usie A."/>
            <person name="Ramos A.M."/>
        </authorList>
    </citation>
    <scope>NUCLEOTIDE SEQUENCE</scope>
    <source>
        <strain evidence="3">HL8</strain>
        <tissue evidence="3">Leaves</tissue>
    </source>
</reference>